<evidence type="ECO:0000313" key="2">
    <source>
        <dbReference type="Proteomes" id="UP001454036"/>
    </source>
</evidence>
<reference evidence="1 2" key="1">
    <citation type="submission" date="2024-01" db="EMBL/GenBank/DDBJ databases">
        <title>The complete chloroplast genome sequence of Lithospermum erythrorhizon: insights into the phylogenetic relationship among Boraginaceae species and the maternal lineages of purple gromwells.</title>
        <authorList>
            <person name="Okada T."/>
            <person name="Watanabe K."/>
        </authorList>
    </citation>
    <scope>NUCLEOTIDE SEQUENCE [LARGE SCALE GENOMIC DNA]</scope>
</reference>
<comment type="caution">
    <text evidence="1">The sequence shown here is derived from an EMBL/GenBank/DDBJ whole genome shotgun (WGS) entry which is preliminary data.</text>
</comment>
<organism evidence="1 2">
    <name type="scientific">Lithospermum erythrorhizon</name>
    <name type="common">Purple gromwell</name>
    <name type="synonym">Lithospermum officinale var. erythrorhizon</name>
    <dbReference type="NCBI Taxonomy" id="34254"/>
    <lineage>
        <taxon>Eukaryota</taxon>
        <taxon>Viridiplantae</taxon>
        <taxon>Streptophyta</taxon>
        <taxon>Embryophyta</taxon>
        <taxon>Tracheophyta</taxon>
        <taxon>Spermatophyta</taxon>
        <taxon>Magnoliopsida</taxon>
        <taxon>eudicotyledons</taxon>
        <taxon>Gunneridae</taxon>
        <taxon>Pentapetalae</taxon>
        <taxon>asterids</taxon>
        <taxon>lamiids</taxon>
        <taxon>Boraginales</taxon>
        <taxon>Boraginaceae</taxon>
        <taxon>Boraginoideae</taxon>
        <taxon>Lithospermeae</taxon>
        <taxon>Lithospermum</taxon>
    </lineage>
</organism>
<name>A0AAV3RPL8_LITER</name>
<dbReference type="Proteomes" id="UP001454036">
    <property type="component" value="Unassembled WGS sequence"/>
</dbReference>
<gene>
    <name evidence="1" type="ORF">LIER_30473</name>
</gene>
<sequence length="115" mass="13061">MECVTTASYSVSINGEMDGHFLGRRDLRQWDPMLPTLFLFCLDYFSRLFRAQAASPDFAFHLMCGEVGITHIAFADGLMLFSRGISLQWVFCWTAYLIWSAVPDLQSTLLSPLLI</sequence>
<dbReference type="AlphaFoldDB" id="A0AAV3RPL8"/>
<proteinExistence type="predicted"/>
<protein>
    <submittedName>
        <fullName evidence="1">Uncharacterized protein</fullName>
    </submittedName>
</protein>
<accession>A0AAV3RPL8</accession>
<evidence type="ECO:0000313" key="1">
    <source>
        <dbReference type="EMBL" id="GAA0182976.1"/>
    </source>
</evidence>
<keyword evidence="2" id="KW-1185">Reference proteome</keyword>
<dbReference type="EMBL" id="BAABME010010929">
    <property type="protein sequence ID" value="GAA0182976.1"/>
    <property type="molecule type" value="Genomic_DNA"/>
</dbReference>